<sequence>MKRFFFTLSLLLLLGWQAEAQQEPLFAQYNNNSYLINPAVAGSRGIHSIQVFHRWQWVAFPGAPQTFGINYQGLIGQSHGVGGLIFSDITGPSRRFGMKGSYAFHLPVGDDMRLSMGLAGRIVRQRVNTSEITFVDDNDNAINNGSEAVTTGDAEFGIYFYARNFFVGASAPNLVQSKLDFAGSNATGRDPIGYNYRHYFVTAGYKFFFDDQEMSLEPSIMVRYTQGPRPQIDGGIKATFLGDQLGFGVFYRSPGFLSFQARFVFDKQMPLLLSFDVATNNFQNYSVGATEVNFGYDFGGQPFYGPAGQAGPDIPSLPSSSEDRKGTL</sequence>
<keyword evidence="2" id="KW-0732">Signal</keyword>
<name>H6L6N6_SAPGL</name>
<protein>
    <submittedName>
        <fullName evidence="3">Membrane protein</fullName>
    </submittedName>
</protein>
<reference evidence="3 4" key="1">
    <citation type="journal article" date="2012" name="Stand. Genomic Sci.">
        <title>Complete genome sequencing and analysis of Saprospira grandis str. Lewin, a predatory marine bacterium.</title>
        <authorList>
            <person name="Saw J.H."/>
            <person name="Yuryev A."/>
            <person name="Kanbe M."/>
            <person name="Hou S."/>
            <person name="Young A.G."/>
            <person name="Aizawa S."/>
            <person name="Alam M."/>
        </authorList>
    </citation>
    <scope>NUCLEOTIDE SEQUENCE [LARGE SCALE GENOMIC DNA]</scope>
    <source>
        <strain evidence="3 4">Lewin</strain>
    </source>
</reference>
<organism evidence="3 4">
    <name type="scientific">Saprospira grandis (strain Lewin)</name>
    <dbReference type="NCBI Taxonomy" id="984262"/>
    <lineage>
        <taxon>Bacteria</taxon>
        <taxon>Pseudomonadati</taxon>
        <taxon>Bacteroidota</taxon>
        <taxon>Saprospiria</taxon>
        <taxon>Saprospirales</taxon>
        <taxon>Saprospiraceae</taxon>
        <taxon>Saprospira</taxon>
    </lineage>
</organism>
<feature type="signal peptide" evidence="2">
    <location>
        <begin position="1"/>
        <end position="20"/>
    </location>
</feature>
<feature type="region of interest" description="Disordered" evidence="1">
    <location>
        <begin position="308"/>
        <end position="328"/>
    </location>
</feature>
<dbReference type="eggNOG" id="COG2885">
    <property type="taxonomic scope" value="Bacteria"/>
</dbReference>
<dbReference type="AlphaFoldDB" id="H6L6N6"/>
<dbReference type="Pfam" id="PF11751">
    <property type="entry name" value="PorP_SprF"/>
    <property type="match status" value="1"/>
</dbReference>
<dbReference type="OrthoDB" id="978914at2"/>
<dbReference type="Proteomes" id="UP000007519">
    <property type="component" value="Chromosome"/>
</dbReference>
<proteinExistence type="predicted"/>
<dbReference type="STRING" id="984262.SGRA_2554"/>
<dbReference type="InterPro" id="IPR019861">
    <property type="entry name" value="PorP/SprF_Bacteroidetes"/>
</dbReference>
<evidence type="ECO:0000256" key="2">
    <source>
        <dbReference type="SAM" id="SignalP"/>
    </source>
</evidence>
<dbReference type="NCBIfam" id="TIGR03519">
    <property type="entry name" value="T9SS_PorP_fam"/>
    <property type="match status" value="1"/>
</dbReference>
<dbReference type="RefSeq" id="WP_015692894.1">
    <property type="nucleotide sequence ID" value="NC_016940.1"/>
</dbReference>
<dbReference type="HOGENOM" id="CLU_068235_0_1_10"/>
<dbReference type="EMBL" id="CP002831">
    <property type="protein sequence ID" value="AFC25282.1"/>
    <property type="molecule type" value="Genomic_DNA"/>
</dbReference>
<accession>H6L6N6</accession>
<evidence type="ECO:0000313" key="4">
    <source>
        <dbReference type="Proteomes" id="UP000007519"/>
    </source>
</evidence>
<dbReference type="KEGG" id="sgn:SGRA_2554"/>
<gene>
    <name evidence="3" type="ordered locus">SGRA_2554</name>
</gene>
<feature type="chain" id="PRO_5003604721" evidence="2">
    <location>
        <begin position="21"/>
        <end position="328"/>
    </location>
</feature>
<keyword evidence="4" id="KW-1185">Reference proteome</keyword>
<evidence type="ECO:0000313" key="3">
    <source>
        <dbReference type="EMBL" id="AFC25282.1"/>
    </source>
</evidence>
<evidence type="ECO:0000256" key="1">
    <source>
        <dbReference type="SAM" id="MobiDB-lite"/>
    </source>
</evidence>